<dbReference type="Proteomes" id="UP000234254">
    <property type="component" value="Unassembled WGS sequence"/>
</dbReference>
<dbReference type="InterPro" id="IPR029191">
    <property type="entry name" value="Uds1"/>
</dbReference>
<evidence type="ECO:0000256" key="2">
    <source>
        <dbReference type="SAM" id="MobiDB-lite"/>
    </source>
</evidence>
<feature type="compositionally biased region" description="Polar residues" evidence="2">
    <location>
        <begin position="895"/>
        <end position="904"/>
    </location>
</feature>
<feature type="coiled-coil region" evidence="1">
    <location>
        <begin position="520"/>
        <end position="571"/>
    </location>
</feature>
<dbReference type="AlphaFoldDB" id="A0A2I1CY59"/>
<dbReference type="PANTHER" id="PTHR45615:SF40">
    <property type="entry name" value="MYOSIN HEAVY CHAIN, NON-MUSCLE"/>
    <property type="match status" value="1"/>
</dbReference>
<feature type="region of interest" description="Disordered" evidence="2">
    <location>
        <begin position="1"/>
        <end position="67"/>
    </location>
</feature>
<evidence type="ECO:0000259" key="3">
    <source>
        <dbReference type="Pfam" id="PF15456"/>
    </source>
</evidence>
<dbReference type="EMBL" id="MSFM01000009">
    <property type="protein sequence ID" value="PKY02570.1"/>
    <property type="molecule type" value="Genomic_DNA"/>
</dbReference>
<feature type="region of interest" description="Disordered" evidence="2">
    <location>
        <begin position="347"/>
        <end position="366"/>
    </location>
</feature>
<feature type="compositionally biased region" description="Polar residues" evidence="2">
    <location>
        <begin position="1"/>
        <end position="13"/>
    </location>
</feature>
<accession>A0A2I1CY59</accession>
<dbReference type="PANTHER" id="PTHR45615">
    <property type="entry name" value="MYOSIN HEAVY CHAIN, NON-MUSCLE"/>
    <property type="match status" value="1"/>
</dbReference>
<dbReference type="OrthoDB" id="5569911at2759"/>
<reference evidence="5" key="1">
    <citation type="submission" date="2016-12" db="EMBL/GenBank/DDBJ databases">
        <title>The genomes of Aspergillus section Nigri reveals drivers in fungal speciation.</title>
        <authorList>
            <consortium name="DOE Joint Genome Institute"/>
            <person name="Vesth T.C."/>
            <person name="Nybo J."/>
            <person name="Theobald S."/>
            <person name="Brandl J."/>
            <person name="Frisvad J.C."/>
            <person name="Nielsen K.F."/>
            <person name="Lyhne E.K."/>
            <person name="Kogle M.E."/>
            <person name="Kuo A."/>
            <person name="Riley R."/>
            <person name="Clum A."/>
            <person name="Nolan M."/>
            <person name="Lipzen A."/>
            <person name="Salamov A."/>
            <person name="Henrissat B."/>
            <person name="Wiebenga A."/>
            <person name="De vries R.P."/>
            <person name="Grigoriev I.V."/>
            <person name="Mortensen U.H."/>
            <person name="Andersen M.R."/>
            <person name="Baker S.E."/>
        </authorList>
    </citation>
    <scope>NUCLEOTIDE SEQUENCE</scope>
    <source>
        <strain evidence="5">IBT 28561</strain>
    </source>
</reference>
<feature type="region of interest" description="Disordered" evidence="2">
    <location>
        <begin position="135"/>
        <end position="176"/>
    </location>
</feature>
<dbReference type="Gene3D" id="1.10.287.1490">
    <property type="match status" value="1"/>
</dbReference>
<dbReference type="Pfam" id="PF25078">
    <property type="entry name" value="DUF7801"/>
    <property type="match status" value="1"/>
</dbReference>
<dbReference type="GeneID" id="36542818"/>
<evidence type="ECO:0000256" key="1">
    <source>
        <dbReference type="SAM" id="Coils"/>
    </source>
</evidence>
<dbReference type="InterPro" id="IPR056703">
    <property type="entry name" value="DUF7801"/>
</dbReference>
<dbReference type="RefSeq" id="XP_024691164.1">
    <property type="nucleotide sequence ID" value="XM_024835294.1"/>
</dbReference>
<evidence type="ECO:0000259" key="4">
    <source>
        <dbReference type="Pfam" id="PF25078"/>
    </source>
</evidence>
<dbReference type="GO" id="GO:0016460">
    <property type="term" value="C:myosin II complex"/>
    <property type="evidence" value="ECO:0007669"/>
    <property type="project" value="TreeGrafter"/>
</dbReference>
<feature type="domain" description="DUF7801" evidence="4">
    <location>
        <begin position="680"/>
        <end position="826"/>
    </location>
</feature>
<organism evidence="5 6">
    <name type="scientific">Aspergillus campestris (strain IBT 28561)</name>
    <dbReference type="NCBI Taxonomy" id="1392248"/>
    <lineage>
        <taxon>Eukaryota</taxon>
        <taxon>Fungi</taxon>
        <taxon>Dikarya</taxon>
        <taxon>Ascomycota</taxon>
        <taxon>Pezizomycotina</taxon>
        <taxon>Eurotiomycetes</taxon>
        <taxon>Eurotiomycetidae</taxon>
        <taxon>Eurotiales</taxon>
        <taxon>Aspergillaceae</taxon>
        <taxon>Aspergillus</taxon>
        <taxon>Aspergillus subgen. Circumdati</taxon>
    </lineage>
</organism>
<dbReference type="VEuPathDB" id="FungiDB:P168DRAFT_271926"/>
<comment type="caution">
    <text evidence="5">The sequence shown here is derived from an EMBL/GenBank/DDBJ whole genome shotgun (WGS) entry which is preliminary data.</text>
</comment>
<name>A0A2I1CY59_ASPC2</name>
<protein>
    <submittedName>
        <fullName evidence="5">Uncharacterized protein</fullName>
    </submittedName>
</protein>
<dbReference type="Pfam" id="PF15456">
    <property type="entry name" value="Uds1"/>
    <property type="match status" value="1"/>
</dbReference>
<feature type="region of interest" description="Disordered" evidence="2">
    <location>
        <begin position="885"/>
        <end position="904"/>
    </location>
</feature>
<proteinExistence type="predicted"/>
<keyword evidence="1" id="KW-0175">Coiled coil</keyword>
<feature type="region of interest" description="Disordered" evidence="2">
    <location>
        <begin position="219"/>
        <end position="242"/>
    </location>
</feature>
<feature type="compositionally biased region" description="Polar residues" evidence="2">
    <location>
        <begin position="224"/>
        <end position="242"/>
    </location>
</feature>
<keyword evidence="6" id="KW-1185">Reference proteome</keyword>
<dbReference type="GO" id="GO:0051015">
    <property type="term" value="F:actin filament binding"/>
    <property type="evidence" value="ECO:0007669"/>
    <property type="project" value="TreeGrafter"/>
</dbReference>
<dbReference type="GO" id="GO:0005737">
    <property type="term" value="C:cytoplasm"/>
    <property type="evidence" value="ECO:0007669"/>
    <property type="project" value="TreeGrafter"/>
</dbReference>
<feature type="domain" description="Up-regulated during septation protein 1" evidence="3">
    <location>
        <begin position="75"/>
        <end position="215"/>
    </location>
</feature>
<dbReference type="GO" id="GO:0032982">
    <property type="term" value="C:myosin filament"/>
    <property type="evidence" value="ECO:0007669"/>
    <property type="project" value="TreeGrafter"/>
</dbReference>
<evidence type="ECO:0000313" key="5">
    <source>
        <dbReference type="EMBL" id="PKY02570.1"/>
    </source>
</evidence>
<feature type="region of interest" description="Disordered" evidence="2">
    <location>
        <begin position="263"/>
        <end position="282"/>
    </location>
</feature>
<feature type="coiled-coil region" evidence="1">
    <location>
        <begin position="597"/>
        <end position="823"/>
    </location>
</feature>
<feature type="compositionally biased region" description="Polar residues" evidence="2">
    <location>
        <begin position="56"/>
        <end position="67"/>
    </location>
</feature>
<sequence>MNGSDFRTSQSSYGDPRHYSATSVGPPQPPPSKVLLDGYQNNVDALQGESPRYNPLNPTHPRSSALLNANDPVTMYLLTETAMGDSAHYEILSLEEVESLKKEHKFLAGRMDGAKRKLALEMKLRDAASSLNRLYGAKSPRGSEEYAAGGSPKSHRRSGSIFGRTPGSQDKADEELAVSSRKCDELAHEIWSVEGRVATIHRRLLEHTAGVLQLTHKGLKKNPKNNIPHTPESLSSHNTQGSVDEFDDRSLYRPFDHGDEFGYASRAPPVPADPSTPSAPSALGLDAVQSMERRLEELSARMRDQVSRSNPDSEFHAVPLPAHRGSPTDPTAGLEAHLAYITSALGMIHAHPPPPDATPTRGGDDGPSVAHLGDLNARIFDIVAQSGLPHSQTLPPPPEAADGGVSEQLAYLGTGLDGLQRRIEGLLDQKSILTTQIQQQRELNSKSDAERDAHIGDLVEQLAHVRKDLEGTERDHQRSQDEMGLVVGQLEAVRRELSDHQQRSVPAEDAGALSAEKDARAHAEAELVRLQAIVQELERDRAAQAEAHEARLRAESEVARLESDLEALRSQPTSDPEEMAAVRAHADSEIQRLQGIIDQLHSEADARAEEAAEARERSEQQMAELEASMQQIRSESDARVRESMEKRAQAEGEVAQLQASMEQLRSDIQSQLQEATDGHTRAEADATRLQTELTQMEGEVARLQTELTMAKAELDGAYGSRSERAAAAANSAIQEEIDALNTRNLELMEELAGLKAGKPGGGTPDRRVQMLEKELRETVDDYESMTKASIEFEKERERFEGVIDTLRDRCEQLETQINEERIQWMGIHHAPMSRDGTTSETTSTMVLKNEFKKMMRDTRIENMRILKAEQEERRRLENLIRSLKKEQANAAAAASQPTTPGVAT</sequence>
<evidence type="ECO:0000313" key="6">
    <source>
        <dbReference type="Proteomes" id="UP000234254"/>
    </source>
</evidence>
<dbReference type="GO" id="GO:0000146">
    <property type="term" value="F:microfilament motor activity"/>
    <property type="evidence" value="ECO:0007669"/>
    <property type="project" value="TreeGrafter"/>
</dbReference>
<gene>
    <name evidence="5" type="ORF">P168DRAFT_271926</name>
</gene>